<dbReference type="Pfam" id="PF11127">
    <property type="entry name" value="YgaP-like_TM"/>
    <property type="match status" value="1"/>
</dbReference>
<sequence>MADPRGGEQEAPRTNLGKNERILSVIGGGALAVMALRRKGVPGVVMGAAGAALLERGLTGHCRVYGALGVDRSGGTARAAKPDEGGFRGSARTAINRPARELYDFWRDFTNAPRFRDSITAVEILDESTSRWTAAGTMGRTFQWTSRLVEDRPGEYIAWESVAPSDVPNRGSVRFVPFGDGTQAEVHYSVEIEPPGGVVGQAILGLLLPQPQAMLEDDLRHFRELMESGAAHKRELQ</sequence>
<evidence type="ECO:0000256" key="1">
    <source>
        <dbReference type="ARBA" id="ARBA00008918"/>
    </source>
</evidence>
<dbReference type="PANTHER" id="PTHR33824">
    <property type="entry name" value="POLYKETIDE CYCLASE/DEHYDRASE AND LIPID TRANSPORT SUPERFAMILY PROTEIN"/>
    <property type="match status" value="1"/>
</dbReference>
<dbReference type="InterPro" id="IPR005031">
    <property type="entry name" value="COQ10_START"/>
</dbReference>
<reference evidence="4" key="1">
    <citation type="submission" date="2020-02" db="EMBL/GenBank/DDBJ databases">
        <authorList>
            <person name="Meier V. D."/>
        </authorList>
    </citation>
    <scope>NUCLEOTIDE SEQUENCE</scope>
    <source>
        <strain evidence="4">AVDCRST_MAG68</strain>
    </source>
</reference>
<dbReference type="EMBL" id="CADCTW010000039">
    <property type="protein sequence ID" value="CAA9304271.1"/>
    <property type="molecule type" value="Genomic_DNA"/>
</dbReference>
<feature type="domain" description="Inner membrane protein YgaP-like transmembrane" evidence="3">
    <location>
        <begin position="14"/>
        <end position="72"/>
    </location>
</feature>
<dbReference type="SUPFAM" id="SSF55961">
    <property type="entry name" value="Bet v1-like"/>
    <property type="match status" value="1"/>
</dbReference>
<organism evidence="4">
    <name type="scientific">uncultured Gemmatimonadota bacterium</name>
    <dbReference type="NCBI Taxonomy" id="203437"/>
    <lineage>
        <taxon>Bacteria</taxon>
        <taxon>Pseudomonadati</taxon>
        <taxon>Gemmatimonadota</taxon>
        <taxon>environmental samples</taxon>
    </lineage>
</organism>
<dbReference type="Gene3D" id="3.30.530.20">
    <property type="match status" value="1"/>
</dbReference>
<dbReference type="Pfam" id="PF03364">
    <property type="entry name" value="Polyketide_cyc"/>
    <property type="match status" value="1"/>
</dbReference>
<dbReference type="InterPro" id="IPR047137">
    <property type="entry name" value="ORF3"/>
</dbReference>
<dbReference type="CDD" id="cd07817">
    <property type="entry name" value="SRPBCC_8"/>
    <property type="match status" value="1"/>
</dbReference>
<accession>A0A6J4KGR9</accession>
<dbReference type="InterPro" id="IPR023393">
    <property type="entry name" value="START-like_dom_sf"/>
</dbReference>
<dbReference type="PANTHER" id="PTHR33824:SF7">
    <property type="entry name" value="POLYKETIDE CYCLASE_DEHYDRASE AND LIPID TRANSPORT SUPERFAMILY PROTEIN"/>
    <property type="match status" value="1"/>
</dbReference>
<comment type="similarity">
    <text evidence="1">Belongs to the ribosome association toxin RatA family.</text>
</comment>
<name>A0A6J4KGR9_9BACT</name>
<gene>
    <name evidence="4" type="ORF">AVDCRST_MAG68-924</name>
</gene>
<feature type="domain" description="Coenzyme Q-binding protein COQ10 START" evidence="2">
    <location>
        <begin position="95"/>
        <end position="203"/>
    </location>
</feature>
<proteinExistence type="inferred from homology"/>
<dbReference type="InterPro" id="IPR021309">
    <property type="entry name" value="YgaP-like_TM"/>
</dbReference>
<evidence type="ECO:0000259" key="2">
    <source>
        <dbReference type="Pfam" id="PF03364"/>
    </source>
</evidence>
<evidence type="ECO:0000313" key="4">
    <source>
        <dbReference type="EMBL" id="CAA9304271.1"/>
    </source>
</evidence>
<dbReference type="AlphaFoldDB" id="A0A6J4KGR9"/>
<evidence type="ECO:0000259" key="3">
    <source>
        <dbReference type="Pfam" id="PF11127"/>
    </source>
</evidence>
<protein>
    <submittedName>
        <fullName evidence="4">Uncharacterized protein</fullName>
    </submittedName>
</protein>